<protein>
    <submittedName>
        <fullName evidence="3">VWA domain-containing protein</fullName>
    </submittedName>
</protein>
<keyword evidence="1" id="KW-0812">Transmembrane</keyword>
<evidence type="ECO:0000259" key="2">
    <source>
        <dbReference type="PROSITE" id="PS50234"/>
    </source>
</evidence>
<dbReference type="Proteomes" id="UP000824081">
    <property type="component" value="Unassembled WGS sequence"/>
</dbReference>
<dbReference type="EMBL" id="DVMZ01000059">
    <property type="protein sequence ID" value="HIU58891.1"/>
    <property type="molecule type" value="Genomic_DNA"/>
</dbReference>
<dbReference type="SMART" id="SM00327">
    <property type="entry name" value="VWA"/>
    <property type="match status" value="2"/>
</dbReference>
<feature type="transmembrane region" description="Helical" evidence="1">
    <location>
        <begin position="13"/>
        <end position="31"/>
    </location>
</feature>
<dbReference type="AlphaFoldDB" id="A0A9D1MEQ9"/>
<keyword evidence="1" id="KW-1133">Transmembrane helix</keyword>
<reference evidence="3" key="1">
    <citation type="submission" date="2020-10" db="EMBL/GenBank/DDBJ databases">
        <authorList>
            <person name="Gilroy R."/>
        </authorList>
    </citation>
    <scope>NUCLEOTIDE SEQUENCE</scope>
    <source>
        <strain evidence="3">11687</strain>
    </source>
</reference>
<sequence>MTDLELGFSQSPYWLWLLIPAIGIPLLIYFCSAKKYRRTRNRIISLVLHTLIMALAVFLLAGMTFFYQVPNRDNEILLLVDVSDSTAVTSERKDEFIRSAIERKSPAMKMGIIAFGCNQVYAAPLSYDGEGLYEAYLEGKQDVDASATNYESALLYASRIFEHPSSAKIVLISDGEETDGSARSIIKSVASQGIKVDTVFMSEMRTDAEVRIVGMSYPEETPVIDKEFSLTLELESNYAGNVELTICDNGTETTSKTLSLLTGRQTVTIPYTFSERGLHCLEAVITTEESRDVLNQNNLCYSYCYIDEFDNILVIEREREESEDFVRILQQAEYETDVVTVLDSEKMPDSVKELRQYDEVVLFNIANADMPLGFDELLHSYTYDYGGNVLTVGGKTESGEANVYNREDMYGTLYQEMLPVEAIEYTPPIAVVFIIDRSGSMSGNKLELAKDGAIQSLQALTTRDWVGVMTLETEYNDELALTPVPQLSEIEAAIDSIEPGGSTNYTSAIEHAGAALSILDKVQKRHIIIISDGQPGDSLWENEIDQTGGYGGAIRDNYEKHGITCSIVSISEGWTADVETAVTYGHGKFYHEENMSNLSKTLTEDLRETSVQESNEENFVPRIHDLTSVVNGINQQEIPALGGYYGTRIKDGAVQPLVTPYGDVPIYAQWSYGKGKVGSFLSDLSGAWAQDFIVSETGQKILLNMIEALYPTENIHPQDVSMTLNEQNYETGVNIFGIGEEESARISVEFLGRAEDPGSEDPGAAGVVSAESDDAQNEVQIVQPTQTDFYSSASFTVRMPGLYKITLEKLDAEGNVIASCVDYKAFSCSAEYDYFPDDQAEDGLGTLAIDGGGTAIQTAGEIFDSLVRSYRRSFDPRVLFSSLIIVMFLLDVAVRKFKFKWLHEIVRDRRLKKSLAQGKGAQQEFIQTSGGK</sequence>
<comment type="caution">
    <text evidence="3">The sequence shown here is derived from an EMBL/GenBank/DDBJ whole genome shotgun (WGS) entry which is preliminary data.</text>
</comment>
<dbReference type="Gene3D" id="3.40.50.410">
    <property type="entry name" value="von Willebrand factor, type A domain"/>
    <property type="match status" value="2"/>
</dbReference>
<dbReference type="PANTHER" id="PTHR37947:SF2">
    <property type="entry name" value="VON WILLEBRAND FACTOR TYPE A"/>
    <property type="match status" value="1"/>
</dbReference>
<dbReference type="InterPro" id="IPR002035">
    <property type="entry name" value="VWF_A"/>
</dbReference>
<evidence type="ECO:0000313" key="3">
    <source>
        <dbReference type="EMBL" id="HIU58891.1"/>
    </source>
</evidence>
<feature type="domain" description="VWFA" evidence="2">
    <location>
        <begin position="75"/>
        <end position="242"/>
    </location>
</feature>
<dbReference type="InterPro" id="IPR036465">
    <property type="entry name" value="vWFA_dom_sf"/>
</dbReference>
<keyword evidence="1" id="KW-0472">Membrane</keyword>
<name>A0A9D1MEQ9_9FIRM</name>
<proteinExistence type="predicted"/>
<feature type="transmembrane region" description="Helical" evidence="1">
    <location>
        <begin position="43"/>
        <end position="67"/>
    </location>
</feature>
<gene>
    <name evidence="3" type="ORF">IAC57_02195</name>
</gene>
<reference evidence="3" key="2">
    <citation type="journal article" date="2021" name="PeerJ">
        <title>Extensive microbial diversity within the chicken gut microbiome revealed by metagenomics and culture.</title>
        <authorList>
            <person name="Gilroy R."/>
            <person name="Ravi A."/>
            <person name="Getino M."/>
            <person name="Pursley I."/>
            <person name="Horton D.L."/>
            <person name="Alikhan N.F."/>
            <person name="Baker D."/>
            <person name="Gharbi K."/>
            <person name="Hall N."/>
            <person name="Watson M."/>
            <person name="Adriaenssens E.M."/>
            <person name="Foster-Nyarko E."/>
            <person name="Jarju S."/>
            <person name="Secka A."/>
            <person name="Antonio M."/>
            <person name="Oren A."/>
            <person name="Chaudhuri R.R."/>
            <person name="La Ragione R."/>
            <person name="Hildebrand F."/>
            <person name="Pallen M.J."/>
        </authorList>
    </citation>
    <scope>NUCLEOTIDE SEQUENCE</scope>
    <source>
        <strain evidence="3">11687</strain>
    </source>
</reference>
<dbReference type="PANTHER" id="PTHR37947">
    <property type="entry name" value="BLL2462 PROTEIN"/>
    <property type="match status" value="1"/>
</dbReference>
<feature type="domain" description="VWFA" evidence="2">
    <location>
        <begin position="430"/>
        <end position="606"/>
    </location>
</feature>
<organism evidence="3 4">
    <name type="scientific">Candidatus Scatosoma pullistercoris</name>
    <dbReference type="NCBI Taxonomy" id="2840934"/>
    <lineage>
        <taxon>Bacteria</taxon>
        <taxon>Bacillati</taxon>
        <taxon>Bacillota</taxon>
        <taxon>Clostridia</taxon>
        <taxon>Candidatus Scatosoma</taxon>
    </lineage>
</organism>
<accession>A0A9D1MEQ9</accession>
<evidence type="ECO:0000256" key="1">
    <source>
        <dbReference type="SAM" id="Phobius"/>
    </source>
</evidence>
<dbReference type="CDD" id="cd00198">
    <property type="entry name" value="vWFA"/>
    <property type="match status" value="2"/>
</dbReference>
<dbReference type="Gene3D" id="3.40.50.880">
    <property type="match status" value="1"/>
</dbReference>
<dbReference type="InterPro" id="IPR029062">
    <property type="entry name" value="Class_I_gatase-like"/>
</dbReference>
<dbReference type="SUPFAM" id="SSF53300">
    <property type="entry name" value="vWA-like"/>
    <property type="match status" value="2"/>
</dbReference>
<dbReference type="PROSITE" id="PS50234">
    <property type="entry name" value="VWFA"/>
    <property type="match status" value="2"/>
</dbReference>
<dbReference type="Pfam" id="PF13519">
    <property type="entry name" value="VWA_2"/>
    <property type="match status" value="2"/>
</dbReference>
<dbReference type="SUPFAM" id="SSF52317">
    <property type="entry name" value="Class I glutamine amidotransferase-like"/>
    <property type="match status" value="1"/>
</dbReference>
<evidence type="ECO:0000313" key="4">
    <source>
        <dbReference type="Proteomes" id="UP000824081"/>
    </source>
</evidence>